<organism evidence="1 2">
    <name type="scientific">Araneus ventricosus</name>
    <name type="common">Orbweaver spider</name>
    <name type="synonym">Epeira ventricosa</name>
    <dbReference type="NCBI Taxonomy" id="182803"/>
    <lineage>
        <taxon>Eukaryota</taxon>
        <taxon>Metazoa</taxon>
        <taxon>Ecdysozoa</taxon>
        <taxon>Arthropoda</taxon>
        <taxon>Chelicerata</taxon>
        <taxon>Arachnida</taxon>
        <taxon>Araneae</taxon>
        <taxon>Araneomorphae</taxon>
        <taxon>Entelegynae</taxon>
        <taxon>Araneoidea</taxon>
        <taxon>Araneidae</taxon>
        <taxon>Araneus</taxon>
    </lineage>
</organism>
<comment type="caution">
    <text evidence="1">The sequence shown here is derived from an EMBL/GenBank/DDBJ whole genome shotgun (WGS) entry which is preliminary data.</text>
</comment>
<gene>
    <name evidence="1" type="ORF">AVEN_211955_1</name>
</gene>
<accession>A0A4Y1ZRF3</accession>
<keyword evidence="2" id="KW-1185">Reference proteome</keyword>
<dbReference type="AlphaFoldDB" id="A0A4Y1ZRF3"/>
<name>A0A4Y1ZRF3_ARAVE</name>
<protein>
    <recommendedName>
        <fullName evidence="3">EGF-like domain-containing protein</fullName>
    </recommendedName>
</protein>
<dbReference type="Proteomes" id="UP000499080">
    <property type="component" value="Unassembled WGS sequence"/>
</dbReference>
<dbReference type="EMBL" id="BGPR01077114">
    <property type="protein sequence ID" value="GBL64130.1"/>
    <property type="molecule type" value="Genomic_DNA"/>
</dbReference>
<proteinExistence type="predicted"/>
<feature type="non-terminal residue" evidence="1">
    <location>
        <position position="1"/>
    </location>
</feature>
<reference evidence="1 2" key="1">
    <citation type="journal article" date="2019" name="Sci. Rep.">
        <title>Orb-weaving spider Araneus ventricosus genome elucidates the spidroin gene catalogue.</title>
        <authorList>
            <person name="Kono N."/>
            <person name="Nakamura H."/>
            <person name="Ohtoshi R."/>
            <person name="Moran D.A.P."/>
            <person name="Shinohara A."/>
            <person name="Yoshida Y."/>
            <person name="Fujiwara M."/>
            <person name="Mori M."/>
            <person name="Tomita M."/>
            <person name="Arakawa K."/>
        </authorList>
    </citation>
    <scope>NUCLEOTIDE SEQUENCE [LARGE SCALE GENOMIC DNA]</scope>
</reference>
<dbReference type="Gene3D" id="2.10.25.10">
    <property type="entry name" value="Laminin"/>
    <property type="match status" value="1"/>
</dbReference>
<evidence type="ECO:0000313" key="1">
    <source>
        <dbReference type="EMBL" id="GBL64130.1"/>
    </source>
</evidence>
<dbReference type="SUPFAM" id="SSF57196">
    <property type="entry name" value="EGF/Laminin"/>
    <property type="match status" value="1"/>
</dbReference>
<dbReference type="OrthoDB" id="10022113at2759"/>
<sequence length="73" mass="8229">INPCETGNGGCEQKCLYVDKRLSCGCEPDFILQSDGRSCKGGCLKLSYTVVFLHNYIVRFTMVRQNLTYTIAR</sequence>
<dbReference type="Pfam" id="PF14670">
    <property type="entry name" value="FXa_inhibition"/>
    <property type="match status" value="1"/>
</dbReference>
<evidence type="ECO:0008006" key="3">
    <source>
        <dbReference type="Google" id="ProtNLM"/>
    </source>
</evidence>
<evidence type="ECO:0000313" key="2">
    <source>
        <dbReference type="Proteomes" id="UP000499080"/>
    </source>
</evidence>